<organism evidence="3 4">
    <name type="scientific">Roseburia faecis</name>
    <dbReference type="NCBI Taxonomy" id="301302"/>
    <lineage>
        <taxon>Bacteria</taxon>
        <taxon>Bacillati</taxon>
        <taxon>Bacillota</taxon>
        <taxon>Clostridia</taxon>
        <taxon>Lachnospirales</taxon>
        <taxon>Lachnospiraceae</taxon>
        <taxon>Roseburia</taxon>
    </lineage>
</organism>
<keyword evidence="1" id="KW-1133">Transmembrane helix</keyword>
<dbReference type="GO" id="GO:0042802">
    <property type="term" value="F:identical protein binding"/>
    <property type="evidence" value="ECO:0007669"/>
    <property type="project" value="TreeGrafter"/>
</dbReference>
<proteinExistence type="predicted"/>
<keyword evidence="1" id="KW-0472">Membrane</keyword>
<dbReference type="SUPFAM" id="SSF55874">
    <property type="entry name" value="ATPase domain of HSP90 chaperone/DNA topoisomerase II/histidine kinase"/>
    <property type="match status" value="1"/>
</dbReference>
<keyword evidence="1" id="KW-0812">Transmembrane</keyword>
<feature type="transmembrane region" description="Helical" evidence="1">
    <location>
        <begin position="157"/>
        <end position="177"/>
    </location>
</feature>
<dbReference type="Proteomes" id="UP000049979">
    <property type="component" value="Unassembled WGS sequence"/>
</dbReference>
<dbReference type="OrthoDB" id="3173688at2"/>
<feature type="transmembrane region" description="Helical" evidence="1">
    <location>
        <begin position="6"/>
        <end position="24"/>
    </location>
</feature>
<dbReference type="AlphaFoldDB" id="A0A0M6WZR7"/>
<protein>
    <recommendedName>
        <fullName evidence="2">Sensor histidine kinase NatK-like C-terminal domain-containing protein</fullName>
    </recommendedName>
</protein>
<evidence type="ECO:0000259" key="2">
    <source>
        <dbReference type="Pfam" id="PF14501"/>
    </source>
</evidence>
<keyword evidence="4" id="KW-1185">Reference proteome</keyword>
<dbReference type="RefSeq" id="WP_055068778.1">
    <property type="nucleotide sequence ID" value="NZ_CP173697.1"/>
</dbReference>
<evidence type="ECO:0000256" key="1">
    <source>
        <dbReference type="SAM" id="Phobius"/>
    </source>
</evidence>
<dbReference type="Pfam" id="PF14501">
    <property type="entry name" value="HATPase_c_5"/>
    <property type="match status" value="1"/>
</dbReference>
<reference evidence="4" key="1">
    <citation type="submission" date="2015-05" db="EMBL/GenBank/DDBJ databases">
        <authorList>
            <consortium name="Pathogen Informatics"/>
        </authorList>
    </citation>
    <scope>NUCLEOTIDE SEQUENCE [LARGE SCALE GENOMIC DNA]</scope>
    <source>
        <strain evidence="4">M72</strain>
    </source>
</reference>
<feature type="transmembrane region" description="Helical" evidence="1">
    <location>
        <begin position="125"/>
        <end position="145"/>
    </location>
</feature>
<sequence>MKWISFIIEIAACIISFGICTAVIRAQFRPRDELAWWKYLVFGITFTAVTYFEVGSNLIASFIGMGICIFFAQRYFEGRFASKVISVIMINVLTILISIICLYVISAFSGVTMEKLTMYGNSMRLIEVCVMKSLCIFIAYAYIRTIKRQREFVQQELLISGIFFACFFVVSLFFIILLKQVMLPRILQIAFAVITLLFLGIILLVLWLLNHLQNQNRELLENSILRTQLREQEKLMKVSEESNQKIREVRHDIRRYFSNYLQLLEEGKVELVKKEMQKTFATKLSEKQQIYTPNLMLNAVINEKKEICEKNHIRFVIHVKLPENIDTIELAIALSNLLDNAIEAEQKEQEQEIHLNMEVVDEMFNLIVENHIQNSVLCVNPKLVTSKKNKAEHGLGIPTVREIVNQYQGFLNISEEANNVIVHMVIPLANFAKNR</sequence>
<dbReference type="InterPro" id="IPR036890">
    <property type="entry name" value="HATPase_C_sf"/>
</dbReference>
<feature type="transmembrane region" description="Helical" evidence="1">
    <location>
        <begin position="189"/>
        <end position="209"/>
    </location>
</feature>
<dbReference type="PANTHER" id="PTHR40448:SF1">
    <property type="entry name" value="TWO-COMPONENT SENSOR HISTIDINE KINASE"/>
    <property type="match status" value="1"/>
</dbReference>
<dbReference type="EMBL" id="CVRR01000071">
    <property type="protein sequence ID" value="CRL42714.1"/>
    <property type="molecule type" value="Genomic_DNA"/>
</dbReference>
<gene>
    <name evidence="3" type="ORF">M72_16521</name>
</gene>
<dbReference type="Gene3D" id="3.30.565.10">
    <property type="entry name" value="Histidine kinase-like ATPase, C-terminal domain"/>
    <property type="match status" value="1"/>
</dbReference>
<accession>A0A0M6WZR7</accession>
<dbReference type="PANTHER" id="PTHR40448">
    <property type="entry name" value="TWO-COMPONENT SENSOR HISTIDINE KINASE"/>
    <property type="match status" value="1"/>
</dbReference>
<name>A0A0M6WZR7_9FIRM</name>
<feature type="domain" description="Sensor histidine kinase NatK-like C-terminal" evidence="2">
    <location>
        <begin position="327"/>
        <end position="427"/>
    </location>
</feature>
<feature type="transmembrane region" description="Helical" evidence="1">
    <location>
        <begin position="58"/>
        <end position="76"/>
    </location>
</feature>
<dbReference type="InterPro" id="IPR032834">
    <property type="entry name" value="NatK-like_C"/>
</dbReference>
<feature type="transmembrane region" description="Helical" evidence="1">
    <location>
        <begin position="88"/>
        <end position="105"/>
    </location>
</feature>
<evidence type="ECO:0000313" key="3">
    <source>
        <dbReference type="EMBL" id="CRL42714.1"/>
    </source>
</evidence>
<evidence type="ECO:0000313" key="4">
    <source>
        <dbReference type="Proteomes" id="UP000049979"/>
    </source>
</evidence>